<keyword evidence="3" id="KW-1185">Reference proteome</keyword>
<dbReference type="Pfam" id="PF07707">
    <property type="entry name" value="BACK"/>
    <property type="match status" value="1"/>
</dbReference>
<dbReference type="EMBL" id="CACRXK020001817">
    <property type="protein sequence ID" value="CAB3991265.1"/>
    <property type="molecule type" value="Genomic_DNA"/>
</dbReference>
<dbReference type="Pfam" id="PF00651">
    <property type="entry name" value="BTB"/>
    <property type="match status" value="1"/>
</dbReference>
<feature type="compositionally biased region" description="Polar residues" evidence="1">
    <location>
        <begin position="82"/>
        <end position="95"/>
    </location>
</feature>
<evidence type="ECO:0000313" key="2">
    <source>
        <dbReference type="EMBL" id="CAB3991265.1"/>
    </source>
</evidence>
<proteinExistence type="predicted"/>
<dbReference type="Gene3D" id="1.25.40.420">
    <property type="match status" value="1"/>
</dbReference>
<protein>
    <submittedName>
        <fullName evidence="2">BTB POZ domain-containing POB1</fullName>
    </submittedName>
</protein>
<feature type="compositionally biased region" description="Basic and acidic residues" evidence="1">
    <location>
        <begin position="61"/>
        <end position="75"/>
    </location>
</feature>
<dbReference type="InterPro" id="IPR011333">
    <property type="entry name" value="SKP1/BTB/POZ_sf"/>
</dbReference>
<organism evidence="2 3">
    <name type="scientific">Paramuricea clavata</name>
    <name type="common">Red gorgonian</name>
    <name type="synonym">Violescent sea-whip</name>
    <dbReference type="NCBI Taxonomy" id="317549"/>
    <lineage>
        <taxon>Eukaryota</taxon>
        <taxon>Metazoa</taxon>
        <taxon>Cnidaria</taxon>
        <taxon>Anthozoa</taxon>
        <taxon>Octocorallia</taxon>
        <taxon>Malacalcyonacea</taxon>
        <taxon>Plexauridae</taxon>
        <taxon>Paramuricea</taxon>
    </lineage>
</organism>
<dbReference type="InterPro" id="IPR045890">
    <property type="entry name" value="POB1-like"/>
</dbReference>
<sequence length="544" mass="61538">MATITDSSEASSKQIKPEDFVQLMNIFASEFNSDSLHDRVLIFEVVEQSGEESEPESETSEQSKDSQDSKGKAEPEADTFEIDTSNGGEIECNSNQKEKSCQGETSKDNESISDAGMEPSGKIDGIVNDDEKKSIVLDSPAILGAEVAEQKLQNRSGNETEVNRSKDHDVDGENKTKLFVHSSWLAVHSSYFRALFYSGMKETHSNEVVMKIQQSELQAHLILIEAMYKLDVLDDKECSLVVDVLALADKYDVNLVFKKCKYVLISTFICLEDCDYILKITSDIPECGDIYDAMEKYLVKEFSPLDKTWLSAEFRTLSKESLKLILGSDKLVVQSENTVFNALMAWIERNLGAIDGEHSLLSLVRFELMSVGFMYDIVRHHTTAKRMSGFNEFLQNGLAYHAFSPSRSDELEIKPVNRCTYSNKDQTFSLVLDQDKQRELIERGMIWSSVFWCKGYMLRLKLRYAETTYKSYTLFLFVQNLEKGHVKISFRARSELFASIVMQSAITTYTCSSKGFGQRAISDIAPSIEPNTITHTIDVWVDIK</sequence>
<accession>A0A7D9HVX6</accession>
<dbReference type="SMART" id="SM00225">
    <property type="entry name" value="BTB"/>
    <property type="match status" value="1"/>
</dbReference>
<dbReference type="PANTHER" id="PTHR46336:SF3">
    <property type="entry name" value="BTB_POZ DOMAIN-CONTAINING PROTEIN POB1"/>
    <property type="match status" value="1"/>
</dbReference>
<dbReference type="SMART" id="SM00875">
    <property type="entry name" value="BACK"/>
    <property type="match status" value="1"/>
</dbReference>
<dbReference type="Proteomes" id="UP001152795">
    <property type="component" value="Unassembled WGS sequence"/>
</dbReference>
<feature type="compositionally biased region" description="Polar residues" evidence="1">
    <location>
        <begin position="151"/>
        <end position="160"/>
    </location>
</feature>
<dbReference type="SUPFAM" id="SSF54695">
    <property type="entry name" value="POZ domain"/>
    <property type="match status" value="1"/>
</dbReference>
<dbReference type="AlphaFoldDB" id="A0A7D9HVX6"/>
<feature type="compositionally biased region" description="Acidic residues" evidence="1">
    <location>
        <begin position="49"/>
        <end position="59"/>
    </location>
</feature>
<gene>
    <name evidence="2" type="ORF">PACLA_8A064617</name>
</gene>
<dbReference type="PANTHER" id="PTHR46336">
    <property type="entry name" value="OS02G0260700 PROTEIN"/>
    <property type="match status" value="1"/>
</dbReference>
<dbReference type="Gene3D" id="3.30.710.10">
    <property type="entry name" value="Potassium Channel Kv1.1, Chain A"/>
    <property type="match status" value="1"/>
</dbReference>
<dbReference type="InterPro" id="IPR000210">
    <property type="entry name" value="BTB/POZ_dom"/>
</dbReference>
<dbReference type="PROSITE" id="PS50097">
    <property type="entry name" value="BTB"/>
    <property type="match status" value="1"/>
</dbReference>
<comment type="caution">
    <text evidence="2">The sequence shown here is derived from an EMBL/GenBank/DDBJ whole genome shotgun (WGS) entry which is preliminary data.</text>
</comment>
<feature type="compositionally biased region" description="Basic and acidic residues" evidence="1">
    <location>
        <begin position="96"/>
        <end position="110"/>
    </location>
</feature>
<feature type="region of interest" description="Disordered" evidence="1">
    <location>
        <begin position="150"/>
        <end position="169"/>
    </location>
</feature>
<evidence type="ECO:0000256" key="1">
    <source>
        <dbReference type="SAM" id="MobiDB-lite"/>
    </source>
</evidence>
<dbReference type="InterPro" id="IPR011705">
    <property type="entry name" value="BACK"/>
</dbReference>
<feature type="region of interest" description="Disordered" evidence="1">
    <location>
        <begin position="47"/>
        <end position="127"/>
    </location>
</feature>
<evidence type="ECO:0000313" key="3">
    <source>
        <dbReference type="Proteomes" id="UP001152795"/>
    </source>
</evidence>
<name>A0A7D9HVX6_PARCT</name>
<dbReference type="OrthoDB" id="5982674at2759"/>
<reference evidence="2" key="1">
    <citation type="submission" date="2020-04" db="EMBL/GenBank/DDBJ databases">
        <authorList>
            <person name="Alioto T."/>
            <person name="Alioto T."/>
            <person name="Gomez Garrido J."/>
        </authorList>
    </citation>
    <scope>NUCLEOTIDE SEQUENCE</scope>
    <source>
        <strain evidence="2">A484AB</strain>
    </source>
</reference>